<keyword evidence="2" id="KW-1185">Reference proteome</keyword>
<evidence type="ECO:0000313" key="1">
    <source>
        <dbReference type="EMBL" id="KJF44228.1"/>
    </source>
</evidence>
<comment type="caution">
    <text evidence="1">The sequence shown here is derived from an EMBL/GenBank/DDBJ whole genome shotgun (WGS) entry which is preliminary data.</text>
</comment>
<sequence>MYSLETSLTTCAKNEKIIDCLITNEKQYTPRYKRGVESPKRRPSEFISESYRNDIQQLKILKQVQDDEKRNF</sequence>
<protein>
    <submittedName>
        <fullName evidence="1">Uncharacterized protein</fullName>
    </submittedName>
</protein>
<organism evidence="1 2">
    <name type="scientific">Draconibacterium sediminis</name>
    <dbReference type="NCBI Taxonomy" id="1544798"/>
    <lineage>
        <taxon>Bacteria</taxon>
        <taxon>Pseudomonadati</taxon>
        <taxon>Bacteroidota</taxon>
        <taxon>Bacteroidia</taxon>
        <taxon>Marinilabiliales</taxon>
        <taxon>Prolixibacteraceae</taxon>
        <taxon>Draconibacterium</taxon>
    </lineage>
</organism>
<dbReference type="Proteomes" id="UP000032544">
    <property type="component" value="Unassembled WGS sequence"/>
</dbReference>
<gene>
    <name evidence="1" type="ORF">LH29_01515</name>
</gene>
<dbReference type="AlphaFoldDB" id="A0A0D8JEH3"/>
<name>A0A0D8JEH3_9BACT</name>
<accession>A0A0D8JEH3</accession>
<evidence type="ECO:0000313" key="2">
    <source>
        <dbReference type="Proteomes" id="UP000032544"/>
    </source>
</evidence>
<reference evidence="1 2" key="1">
    <citation type="submission" date="2014-09" db="EMBL/GenBank/DDBJ databases">
        <title>Draft Genome Sequence of Draconibacterium sp. JN14CK-3.</title>
        <authorList>
            <person name="Dong C."/>
            <person name="Lai Q."/>
            <person name="Shao Z."/>
        </authorList>
    </citation>
    <scope>NUCLEOTIDE SEQUENCE [LARGE SCALE GENOMIC DNA]</scope>
    <source>
        <strain evidence="1 2">JN14CK-3</strain>
    </source>
</reference>
<proteinExistence type="predicted"/>
<dbReference type="EMBL" id="JRHC01000001">
    <property type="protein sequence ID" value="KJF44228.1"/>
    <property type="molecule type" value="Genomic_DNA"/>
</dbReference>